<organism evidence="1">
    <name type="scientific">Podoviridae sp. ctaNW81</name>
    <dbReference type="NCBI Taxonomy" id="2826562"/>
    <lineage>
        <taxon>Viruses</taxon>
        <taxon>Duplodnaviria</taxon>
        <taxon>Heunggongvirae</taxon>
        <taxon>Uroviricota</taxon>
        <taxon>Caudoviricetes</taxon>
    </lineage>
</organism>
<accession>A0A8S5M5Q9</accession>
<evidence type="ECO:0000313" key="1">
    <source>
        <dbReference type="EMBL" id="DAD77480.1"/>
    </source>
</evidence>
<protein>
    <submittedName>
        <fullName evidence="1">Uncharacterized protein</fullName>
    </submittedName>
</protein>
<reference evidence="1" key="1">
    <citation type="journal article" date="2021" name="Proc. Natl. Acad. Sci. U.S.A.">
        <title>A Catalog of Tens of Thousands of Viruses from Human Metagenomes Reveals Hidden Associations with Chronic Diseases.</title>
        <authorList>
            <person name="Tisza M.J."/>
            <person name="Buck C.B."/>
        </authorList>
    </citation>
    <scope>NUCLEOTIDE SEQUENCE</scope>
    <source>
        <strain evidence="1">CtaNW81</strain>
    </source>
</reference>
<name>A0A8S5M5Q9_9CAUD</name>
<dbReference type="EMBL" id="BK014826">
    <property type="protein sequence ID" value="DAD77480.1"/>
    <property type="molecule type" value="Genomic_DNA"/>
</dbReference>
<sequence>MQEEKNLTEQVEQAPVRQELLSVTFNDGKYEVKIPKGSNVAETAFCMAVIIKVLTRDNIVSGTKEVLDAITRYLDDPQFEEVKE</sequence>
<proteinExistence type="predicted"/>